<keyword evidence="3" id="KW-0808">Transferase</keyword>
<dbReference type="KEGG" id="muo:115462267"/>
<protein>
    <submittedName>
        <fullName evidence="7">ATP synthase subunit C lysine N-methyltransferase-like isoform X1</fullName>
    </submittedName>
</protein>
<accession>A0A6P7X482</accession>
<evidence type="ECO:0000256" key="3">
    <source>
        <dbReference type="ARBA" id="ARBA00022679"/>
    </source>
</evidence>
<dbReference type="PANTHER" id="PTHR13610:SF18">
    <property type="entry name" value="SI:DKEY-190G11.3"/>
    <property type="match status" value="1"/>
</dbReference>
<evidence type="ECO:0000313" key="7">
    <source>
        <dbReference type="RefSeq" id="XP_030048136.1"/>
    </source>
</evidence>
<keyword evidence="5" id="KW-0812">Transmembrane</keyword>
<feature type="transmembrane region" description="Helical" evidence="5">
    <location>
        <begin position="25"/>
        <end position="45"/>
    </location>
</feature>
<dbReference type="AlphaFoldDB" id="A0A6P7X482"/>
<dbReference type="PANTHER" id="PTHR13610">
    <property type="entry name" value="METHYLTRANSFERASE DOMAIN-CONTAINING PROTEIN"/>
    <property type="match status" value="1"/>
</dbReference>
<keyword evidence="2" id="KW-0489">Methyltransferase</keyword>
<comment type="similarity">
    <text evidence="1">Belongs to the ANT/ATPSC lysine N-methyltransferase family.</text>
</comment>
<dbReference type="GO" id="GO:1905706">
    <property type="term" value="P:regulation of mitochondrial ATP synthesis coupled proton transport"/>
    <property type="evidence" value="ECO:0007669"/>
    <property type="project" value="TreeGrafter"/>
</dbReference>
<dbReference type="GO" id="GO:0016279">
    <property type="term" value="F:protein-lysine N-methyltransferase activity"/>
    <property type="evidence" value="ECO:0007669"/>
    <property type="project" value="InterPro"/>
</dbReference>
<proteinExistence type="inferred from homology"/>
<evidence type="ECO:0000256" key="2">
    <source>
        <dbReference type="ARBA" id="ARBA00022603"/>
    </source>
</evidence>
<organism evidence="6 7">
    <name type="scientific">Microcaecilia unicolor</name>
    <dbReference type="NCBI Taxonomy" id="1415580"/>
    <lineage>
        <taxon>Eukaryota</taxon>
        <taxon>Metazoa</taxon>
        <taxon>Chordata</taxon>
        <taxon>Craniata</taxon>
        <taxon>Vertebrata</taxon>
        <taxon>Euteleostomi</taxon>
        <taxon>Amphibia</taxon>
        <taxon>Gymnophiona</taxon>
        <taxon>Siphonopidae</taxon>
        <taxon>Microcaecilia</taxon>
    </lineage>
</organism>
<dbReference type="SUPFAM" id="SSF53335">
    <property type="entry name" value="S-adenosyl-L-methionine-dependent methyltransferases"/>
    <property type="match status" value="1"/>
</dbReference>
<dbReference type="Gene3D" id="3.40.50.150">
    <property type="entry name" value="Vaccinia Virus protein VP39"/>
    <property type="match status" value="1"/>
</dbReference>
<dbReference type="OrthoDB" id="66144at2759"/>
<reference evidence="7" key="1">
    <citation type="submission" date="2025-08" db="UniProtKB">
        <authorList>
            <consortium name="RefSeq"/>
        </authorList>
    </citation>
    <scope>IDENTIFICATION</scope>
</reference>
<evidence type="ECO:0000256" key="5">
    <source>
        <dbReference type="SAM" id="Phobius"/>
    </source>
</evidence>
<dbReference type="GO" id="GO:0005739">
    <property type="term" value="C:mitochondrion"/>
    <property type="evidence" value="ECO:0007669"/>
    <property type="project" value="TreeGrafter"/>
</dbReference>
<dbReference type="GO" id="GO:0032259">
    <property type="term" value="P:methylation"/>
    <property type="evidence" value="ECO:0007669"/>
    <property type="project" value="UniProtKB-KW"/>
</dbReference>
<dbReference type="GeneID" id="115462267"/>
<dbReference type="InParanoid" id="A0A6P7X482"/>
<evidence type="ECO:0000256" key="1">
    <source>
        <dbReference type="ARBA" id="ARBA00010633"/>
    </source>
</evidence>
<name>A0A6P7X482_9AMPH</name>
<dbReference type="Proteomes" id="UP000515156">
    <property type="component" value="Chromosome 2"/>
</dbReference>
<evidence type="ECO:0000313" key="6">
    <source>
        <dbReference type="Proteomes" id="UP000515156"/>
    </source>
</evidence>
<evidence type="ECO:0000256" key="4">
    <source>
        <dbReference type="ARBA" id="ARBA00022691"/>
    </source>
</evidence>
<keyword evidence="5" id="KW-1133">Transmembrane helix</keyword>
<sequence>MEDAIDMILLHKTKFAYQDCSSHRLTWIVTGIVAGVYGLWALFIIPGFRTVPWKLKVPFLPSSKVQTENILKLLRGRKGRLVDLRSGDGRVVLAAASMGFQSTGYELNPVLLSYARTQAWWKGLSSTQASFVKEDFWKANLSSYNNVTVFLAPNAMETLENKLSAELPDDARVIVCRFPFPHWSPTCSEGFGLDQVWAYDMQSLRKQTFSKNNHMRLFKFV</sequence>
<keyword evidence="4" id="KW-0949">S-adenosyl-L-methionine</keyword>
<dbReference type="RefSeq" id="XP_030048136.1">
    <property type="nucleotide sequence ID" value="XM_030192276.1"/>
</dbReference>
<keyword evidence="5" id="KW-0472">Membrane</keyword>
<gene>
    <name evidence="7" type="primary">LOC115462267</name>
</gene>
<dbReference type="InterPro" id="IPR026170">
    <property type="entry name" value="FAM173A/B"/>
</dbReference>
<dbReference type="InterPro" id="IPR029063">
    <property type="entry name" value="SAM-dependent_MTases_sf"/>
</dbReference>
<keyword evidence="6" id="KW-1185">Reference proteome</keyword>